<comment type="caution">
    <text evidence="11">The sequence shown here is derived from an EMBL/GenBank/DDBJ whole genome shotgun (WGS) entry which is preliminary data.</text>
</comment>
<evidence type="ECO:0000256" key="5">
    <source>
        <dbReference type="ARBA" id="ARBA00022692"/>
    </source>
</evidence>
<feature type="transmembrane region" description="Helical" evidence="9">
    <location>
        <begin position="370"/>
        <end position="393"/>
    </location>
</feature>
<dbReference type="InterPro" id="IPR050297">
    <property type="entry name" value="LipidA_mod_glycosyltrf_83"/>
</dbReference>
<keyword evidence="6 9" id="KW-1133">Transmembrane helix</keyword>
<dbReference type="PANTHER" id="PTHR33908:SF11">
    <property type="entry name" value="MEMBRANE PROTEIN"/>
    <property type="match status" value="1"/>
</dbReference>
<feature type="domain" description="Glycosyltransferase RgtA/B/C/D-like" evidence="10">
    <location>
        <begin position="72"/>
        <end position="232"/>
    </location>
</feature>
<dbReference type="Pfam" id="PF13231">
    <property type="entry name" value="PMT_2"/>
    <property type="match status" value="1"/>
</dbReference>
<dbReference type="PANTHER" id="PTHR33908">
    <property type="entry name" value="MANNOSYLTRANSFERASE YKCB-RELATED"/>
    <property type="match status" value="1"/>
</dbReference>
<organism evidence="11 12">
    <name type="scientific">Nocardia macrotermitis</name>
    <dbReference type="NCBI Taxonomy" id="2585198"/>
    <lineage>
        <taxon>Bacteria</taxon>
        <taxon>Bacillati</taxon>
        <taxon>Actinomycetota</taxon>
        <taxon>Actinomycetes</taxon>
        <taxon>Mycobacteriales</taxon>
        <taxon>Nocardiaceae</taxon>
        <taxon>Nocardia</taxon>
    </lineage>
</organism>
<reference evidence="11 12" key="1">
    <citation type="submission" date="2019-10" db="EMBL/GenBank/DDBJ databases">
        <title>Nocardia macrotermitis sp. nov. and Nocardia aurantia sp. nov., isolated from the gut of fungus growing-termite Macrotermes natalensis.</title>
        <authorList>
            <person name="Benndorf R."/>
            <person name="Schwitalla J."/>
            <person name="Martin K."/>
            <person name="De Beer W."/>
            <person name="Kaster A.-K."/>
            <person name="Vollmers J."/>
            <person name="Poulsen M."/>
            <person name="Beemelmanns C."/>
        </authorList>
    </citation>
    <scope>NUCLEOTIDE SEQUENCE [LARGE SCALE GENOMIC DNA]</scope>
    <source>
        <strain evidence="11 12">RB20</strain>
    </source>
</reference>
<evidence type="ECO:0000256" key="1">
    <source>
        <dbReference type="ARBA" id="ARBA00004651"/>
    </source>
</evidence>
<feature type="region of interest" description="Disordered" evidence="8">
    <location>
        <begin position="1"/>
        <end position="20"/>
    </location>
</feature>
<keyword evidence="12" id="KW-1185">Reference proteome</keyword>
<accession>A0A7K0CUK0</accession>
<dbReference type="GO" id="GO:0016763">
    <property type="term" value="F:pentosyltransferase activity"/>
    <property type="evidence" value="ECO:0007669"/>
    <property type="project" value="TreeGrafter"/>
</dbReference>
<dbReference type="Proteomes" id="UP000438448">
    <property type="component" value="Unassembled WGS sequence"/>
</dbReference>
<feature type="transmembrane region" description="Helical" evidence="9">
    <location>
        <begin position="292"/>
        <end position="309"/>
    </location>
</feature>
<keyword evidence="5 9" id="KW-0812">Transmembrane</keyword>
<feature type="transmembrane region" description="Helical" evidence="9">
    <location>
        <begin position="125"/>
        <end position="149"/>
    </location>
</feature>
<feature type="transmembrane region" description="Helical" evidence="9">
    <location>
        <begin position="315"/>
        <end position="332"/>
    </location>
</feature>
<evidence type="ECO:0000256" key="3">
    <source>
        <dbReference type="ARBA" id="ARBA00022676"/>
    </source>
</evidence>
<evidence type="ECO:0000259" key="10">
    <source>
        <dbReference type="Pfam" id="PF13231"/>
    </source>
</evidence>
<evidence type="ECO:0000313" key="12">
    <source>
        <dbReference type="Proteomes" id="UP000438448"/>
    </source>
</evidence>
<protein>
    <recommendedName>
        <fullName evidence="10">Glycosyltransferase RgtA/B/C/D-like domain-containing protein</fullName>
    </recommendedName>
</protein>
<keyword evidence="7 9" id="KW-0472">Membrane</keyword>
<feature type="transmembrane region" description="Helical" evidence="9">
    <location>
        <begin position="215"/>
        <end position="233"/>
    </location>
</feature>
<evidence type="ECO:0000256" key="6">
    <source>
        <dbReference type="ARBA" id="ARBA00022989"/>
    </source>
</evidence>
<evidence type="ECO:0000313" key="11">
    <source>
        <dbReference type="EMBL" id="MQY17118.1"/>
    </source>
</evidence>
<dbReference type="AlphaFoldDB" id="A0A7K0CUK0"/>
<name>A0A7K0CUK0_9NOCA</name>
<dbReference type="GO" id="GO:0009103">
    <property type="term" value="P:lipopolysaccharide biosynthetic process"/>
    <property type="evidence" value="ECO:0007669"/>
    <property type="project" value="UniProtKB-ARBA"/>
</dbReference>
<feature type="transmembrane region" description="Helical" evidence="9">
    <location>
        <begin position="172"/>
        <end position="203"/>
    </location>
</feature>
<dbReference type="EMBL" id="WEGK01000001">
    <property type="protein sequence ID" value="MQY17118.1"/>
    <property type="molecule type" value="Genomic_DNA"/>
</dbReference>
<evidence type="ECO:0000256" key="4">
    <source>
        <dbReference type="ARBA" id="ARBA00022679"/>
    </source>
</evidence>
<evidence type="ECO:0000256" key="9">
    <source>
        <dbReference type="SAM" id="Phobius"/>
    </source>
</evidence>
<feature type="transmembrane region" description="Helical" evidence="9">
    <location>
        <begin position="265"/>
        <end position="285"/>
    </location>
</feature>
<gene>
    <name evidence="11" type="ORF">NRB20_01810</name>
</gene>
<dbReference type="GO" id="GO:0005886">
    <property type="term" value="C:plasma membrane"/>
    <property type="evidence" value="ECO:0007669"/>
    <property type="project" value="UniProtKB-SubCell"/>
</dbReference>
<comment type="subcellular location">
    <subcellularLocation>
        <location evidence="1">Cell membrane</location>
        <topology evidence="1">Multi-pass membrane protein</topology>
    </subcellularLocation>
</comment>
<sequence>MTAISGRTGRGNQPVAEQDPNTPEVRFATLAVTAVALVTGIVLLVRSARYGYFGDELYFVAAGNHLAPSYVDQGPLIPLLARAAWTLVPGSVVALRIPSILAAIAGVLLAGAFARELGGRRLAQVLAALAYATCPYLITQAATLSTFALDSTLSATALWLLTRWIRLRHDRLLLAFAAVIALDLQIKLLITVLLAGILTGIALAGPRNLLRRSTLWCALPVVALTALPGILWQQHHHWPQLAMGAIIRTEQHSATGGPLGLPLQWALLTGLLGGLLALLGCWTLLRHNMFRAHRWIAITVIVEILFVILTGGRPYYVAGLFPALFAAGATALQNIRRRTTSTVVDNPDRATRFSGSVAAQYIPRRLARTAGIAVVVVPIAISLTVVFVLPLPLGRIDRPVRSQAELSTRMRTFGTTGWSHLVEGVDAAYRALPEDDRAGAVILTQTYWQAAALEDLSPPDHPAVFSADRGYAYFGRPPDTARTVLYVSAGGPKELPRNIFGVAEPVAHIDDPLGFPGIDRGVTVWRCRYPREPWVALWPHLTTLVLDPGL</sequence>
<proteinExistence type="predicted"/>
<keyword evidence="2" id="KW-1003">Cell membrane</keyword>
<evidence type="ECO:0000256" key="7">
    <source>
        <dbReference type="ARBA" id="ARBA00023136"/>
    </source>
</evidence>
<feature type="transmembrane region" description="Helical" evidence="9">
    <location>
        <begin position="27"/>
        <end position="45"/>
    </location>
</feature>
<dbReference type="RefSeq" id="WP_194289678.1">
    <property type="nucleotide sequence ID" value="NZ_WEGK01000001.1"/>
</dbReference>
<evidence type="ECO:0000256" key="2">
    <source>
        <dbReference type="ARBA" id="ARBA00022475"/>
    </source>
</evidence>
<evidence type="ECO:0000256" key="8">
    <source>
        <dbReference type="SAM" id="MobiDB-lite"/>
    </source>
</evidence>
<keyword evidence="3" id="KW-0328">Glycosyltransferase</keyword>
<feature type="transmembrane region" description="Helical" evidence="9">
    <location>
        <begin position="93"/>
        <end position="113"/>
    </location>
</feature>
<keyword evidence="4" id="KW-0808">Transferase</keyword>
<dbReference type="InterPro" id="IPR038731">
    <property type="entry name" value="RgtA/B/C-like"/>
</dbReference>